<name>A0A2G9G102_9LAMI</name>
<gene>
    <name evidence="2" type="ORF">CDL12_28638</name>
</gene>
<dbReference type="EMBL" id="NKXS01008003">
    <property type="protein sequence ID" value="PIM98871.1"/>
    <property type="molecule type" value="Genomic_DNA"/>
</dbReference>
<accession>A0A2G9G102</accession>
<dbReference type="Proteomes" id="UP000231279">
    <property type="component" value="Unassembled WGS sequence"/>
</dbReference>
<evidence type="ECO:0000256" key="1">
    <source>
        <dbReference type="SAM" id="MobiDB-lite"/>
    </source>
</evidence>
<organism evidence="2 3">
    <name type="scientific">Handroanthus impetiginosus</name>
    <dbReference type="NCBI Taxonomy" id="429701"/>
    <lineage>
        <taxon>Eukaryota</taxon>
        <taxon>Viridiplantae</taxon>
        <taxon>Streptophyta</taxon>
        <taxon>Embryophyta</taxon>
        <taxon>Tracheophyta</taxon>
        <taxon>Spermatophyta</taxon>
        <taxon>Magnoliopsida</taxon>
        <taxon>eudicotyledons</taxon>
        <taxon>Gunneridae</taxon>
        <taxon>Pentapetalae</taxon>
        <taxon>asterids</taxon>
        <taxon>lamiids</taxon>
        <taxon>Lamiales</taxon>
        <taxon>Bignoniaceae</taxon>
        <taxon>Crescentiina</taxon>
        <taxon>Tabebuia alliance</taxon>
        <taxon>Handroanthus</taxon>
    </lineage>
</organism>
<comment type="caution">
    <text evidence="2">The sequence shown here is derived from an EMBL/GenBank/DDBJ whole genome shotgun (WGS) entry which is preliminary data.</text>
</comment>
<dbReference type="AlphaFoldDB" id="A0A2G9G102"/>
<reference evidence="3" key="1">
    <citation type="journal article" date="2018" name="Gigascience">
        <title>Genome assembly of the Pink Ipe (Handroanthus impetiginosus, Bignoniaceae), a highly valued, ecologically keystone Neotropical timber forest tree.</title>
        <authorList>
            <person name="Silva-Junior O.B."/>
            <person name="Grattapaglia D."/>
            <person name="Novaes E."/>
            <person name="Collevatti R.G."/>
        </authorList>
    </citation>
    <scope>NUCLEOTIDE SEQUENCE [LARGE SCALE GENOMIC DNA]</scope>
    <source>
        <strain evidence="3">cv. UFG-1</strain>
    </source>
</reference>
<evidence type="ECO:0000313" key="3">
    <source>
        <dbReference type="Proteomes" id="UP000231279"/>
    </source>
</evidence>
<keyword evidence="3" id="KW-1185">Reference proteome</keyword>
<feature type="region of interest" description="Disordered" evidence="1">
    <location>
        <begin position="31"/>
        <end position="69"/>
    </location>
</feature>
<proteinExistence type="predicted"/>
<protein>
    <submittedName>
        <fullName evidence="2">Uncharacterized protein</fullName>
    </submittedName>
</protein>
<evidence type="ECO:0000313" key="2">
    <source>
        <dbReference type="EMBL" id="PIM98871.1"/>
    </source>
</evidence>
<sequence length="69" mass="7954">MEEYSLIMARMREQLYRVDFHFLRTVHLPSSSADSSSFLMEGQGGHNGVDKERRGRQVQPFLTTGDPRP</sequence>